<dbReference type="PANTHER" id="PTHR33755:SF7">
    <property type="entry name" value="TOXIN MODULE OF TOXIN-ANTITOXIN SYSTEM RELE_STBE FAMILY"/>
    <property type="match status" value="1"/>
</dbReference>
<comment type="similarity">
    <text evidence="1">Belongs to the RelE toxin family.</text>
</comment>
<dbReference type="PANTHER" id="PTHR33755">
    <property type="entry name" value="TOXIN PARE1-RELATED"/>
    <property type="match status" value="1"/>
</dbReference>
<evidence type="ECO:0008006" key="4">
    <source>
        <dbReference type="Google" id="ProtNLM"/>
    </source>
</evidence>
<name>A0A3B0XQ88_9ZZZZ</name>
<evidence type="ECO:0000256" key="1">
    <source>
        <dbReference type="ARBA" id="ARBA00006226"/>
    </source>
</evidence>
<dbReference type="InterPro" id="IPR007712">
    <property type="entry name" value="RelE/ParE_toxin"/>
</dbReference>
<proteinExistence type="inferred from homology"/>
<accession>A0A3B0XQ88</accession>
<keyword evidence="2" id="KW-1277">Toxin-antitoxin system</keyword>
<organism evidence="3">
    <name type="scientific">hydrothermal vent metagenome</name>
    <dbReference type="NCBI Taxonomy" id="652676"/>
    <lineage>
        <taxon>unclassified sequences</taxon>
        <taxon>metagenomes</taxon>
        <taxon>ecological metagenomes</taxon>
    </lineage>
</organism>
<dbReference type="AlphaFoldDB" id="A0A3B0XQ88"/>
<dbReference type="InterPro" id="IPR035093">
    <property type="entry name" value="RelE/ParE_toxin_dom_sf"/>
</dbReference>
<dbReference type="Gene3D" id="3.30.2310.20">
    <property type="entry name" value="RelE-like"/>
    <property type="match status" value="1"/>
</dbReference>
<evidence type="ECO:0000313" key="3">
    <source>
        <dbReference type="EMBL" id="VAW69711.1"/>
    </source>
</evidence>
<evidence type="ECO:0000256" key="2">
    <source>
        <dbReference type="ARBA" id="ARBA00022649"/>
    </source>
</evidence>
<protein>
    <recommendedName>
        <fullName evidence="4">Death on curing protein, Doc toxin</fullName>
    </recommendedName>
</protein>
<dbReference type="InterPro" id="IPR051803">
    <property type="entry name" value="TA_system_RelE-like_toxin"/>
</dbReference>
<reference evidence="3" key="1">
    <citation type="submission" date="2018-06" db="EMBL/GenBank/DDBJ databases">
        <authorList>
            <person name="Zhirakovskaya E."/>
        </authorList>
    </citation>
    <scope>NUCLEOTIDE SEQUENCE</scope>
</reference>
<sequence length="99" mass="11387">MPDYQVSWLPDAVKDVARLREFIKKDNPIAAKKAGQRILSAVNILIKNSEAGTPSPDEDCELFRDLYAPFGQGGYTIRYRIKQHTVVITRVWHSREERT</sequence>
<dbReference type="Pfam" id="PF05016">
    <property type="entry name" value="ParE_toxin"/>
    <property type="match status" value="1"/>
</dbReference>
<dbReference type="EMBL" id="UOFJ01000455">
    <property type="protein sequence ID" value="VAW69711.1"/>
    <property type="molecule type" value="Genomic_DNA"/>
</dbReference>
<gene>
    <name evidence="3" type="ORF">MNBD_GAMMA10-2858</name>
</gene>